<feature type="transmembrane region" description="Helical" evidence="2">
    <location>
        <begin position="167"/>
        <end position="187"/>
    </location>
</feature>
<evidence type="ECO:0000256" key="2">
    <source>
        <dbReference type="SAM" id="Phobius"/>
    </source>
</evidence>
<evidence type="ECO:0000313" key="4">
    <source>
        <dbReference type="EMBL" id="TFF12875.1"/>
    </source>
</evidence>
<gene>
    <name evidence="4" type="ORF">E1O70_08540</name>
</gene>
<evidence type="ECO:0000259" key="3">
    <source>
        <dbReference type="Pfam" id="PF04892"/>
    </source>
</evidence>
<accession>A0A4Y8R490</accession>
<dbReference type="EMBL" id="SOZH01000004">
    <property type="protein sequence ID" value="TFF12875.1"/>
    <property type="molecule type" value="Genomic_DNA"/>
</dbReference>
<organism evidence="4 5">
    <name type="scientific">Cellulosimicrobium funkei</name>
    <dbReference type="NCBI Taxonomy" id="264251"/>
    <lineage>
        <taxon>Bacteria</taxon>
        <taxon>Bacillati</taxon>
        <taxon>Actinomycetota</taxon>
        <taxon>Actinomycetes</taxon>
        <taxon>Micrococcales</taxon>
        <taxon>Promicromonosporaceae</taxon>
        <taxon>Cellulosimicrobium</taxon>
    </lineage>
</organism>
<name>A0A4Y8R490_9MICO</name>
<keyword evidence="2" id="KW-0472">Membrane</keyword>
<feature type="transmembrane region" description="Helical" evidence="2">
    <location>
        <begin position="259"/>
        <end position="286"/>
    </location>
</feature>
<reference evidence="4 5" key="1">
    <citation type="submission" date="2019-03" db="EMBL/GenBank/DDBJ databases">
        <title>Cellulosimicrobium funkei JCM14302 Assembly.</title>
        <authorList>
            <person name="Dou T."/>
        </authorList>
    </citation>
    <scope>NUCLEOTIDE SEQUENCE [LARGE SCALE GENOMIC DNA]</scope>
    <source>
        <strain evidence="4 5">JCM 14302</strain>
    </source>
</reference>
<dbReference type="InterPro" id="IPR006976">
    <property type="entry name" value="VanZ-like"/>
</dbReference>
<feature type="region of interest" description="Disordered" evidence="1">
    <location>
        <begin position="47"/>
        <end position="125"/>
    </location>
</feature>
<dbReference type="AlphaFoldDB" id="A0A4Y8R490"/>
<feature type="transmembrane region" description="Helical" evidence="2">
    <location>
        <begin position="451"/>
        <end position="477"/>
    </location>
</feature>
<dbReference type="Proteomes" id="UP000298003">
    <property type="component" value="Unassembled WGS sequence"/>
</dbReference>
<feature type="transmembrane region" description="Helical" evidence="2">
    <location>
        <begin position="382"/>
        <end position="407"/>
    </location>
</feature>
<dbReference type="PANTHER" id="PTHR36834">
    <property type="entry name" value="MEMBRANE PROTEIN-RELATED"/>
    <property type="match status" value="1"/>
</dbReference>
<keyword evidence="2" id="KW-0812">Transmembrane</keyword>
<dbReference type="PANTHER" id="PTHR36834:SF1">
    <property type="entry name" value="INTEGRAL MEMBRANE PROTEIN"/>
    <property type="match status" value="1"/>
</dbReference>
<protein>
    <submittedName>
        <fullName evidence="4">VanZ family protein</fullName>
    </submittedName>
</protein>
<feature type="domain" description="VanZ-like" evidence="3">
    <location>
        <begin position="175"/>
        <end position="315"/>
    </location>
</feature>
<dbReference type="InterPro" id="IPR053150">
    <property type="entry name" value="Teicoplanin_resist-assoc"/>
</dbReference>
<evidence type="ECO:0000313" key="5">
    <source>
        <dbReference type="Proteomes" id="UP000298003"/>
    </source>
</evidence>
<feature type="transmembrane region" description="Helical" evidence="2">
    <location>
        <begin position="341"/>
        <end position="362"/>
    </location>
</feature>
<comment type="caution">
    <text evidence="4">The sequence shown here is derived from an EMBL/GenBank/DDBJ whole genome shotgun (WGS) entry which is preliminary data.</text>
</comment>
<keyword evidence="2" id="KW-1133">Transmembrane helix</keyword>
<evidence type="ECO:0000256" key="1">
    <source>
        <dbReference type="SAM" id="MobiDB-lite"/>
    </source>
</evidence>
<feature type="transmembrane region" description="Helical" evidence="2">
    <location>
        <begin position="428"/>
        <end position="445"/>
    </location>
</feature>
<dbReference type="Pfam" id="PF04892">
    <property type="entry name" value="VanZ"/>
    <property type="match status" value="1"/>
</dbReference>
<feature type="transmembrane region" description="Helical" evidence="2">
    <location>
        <begin position="234"/>
        <end position="252"/>
    </location>
</feature>
<keyword evidence="5" id="KW-1185">Reference proteome</keyword>
<proteinExistence type="predicted"/>
<feature type="transmembrane region" description="Helical" evidence="2">
    <location>
        <begin position="298"/>
        <end position="320"/>
    </location>
</feature>
<feature type="compositionally biased region" description="Basic and acidic residues" evidence="1">
    <location>
        <begin position="98"/>
        <end position="115"/>
    </location>
</feature>
<sequence length="506" mass="53928">MPVHAGRIFTVPGRVSGSGTSSIRRSSLPWYRAAFIVLTSSVVPRAPVGARRPVPDRSSVHPRRPVVPDRTSTVGPRPRPGPRRRSRRTGPVVVGRDTGARDAEPDPGPDRDARRAPSRAGRSPRVTDRWTWPAYVGLLGGALLFAAFLVPALAWQYRRYGRRSGRRLLGAAAVAVYGVALVAYTLLPLPSGDLARWCAQYGVAGAELVPFHSLADVRRDTAGLGLGATLRSTAVLQVVFNVVLFVPWGVLVRRYLGRGVLVTTLSGLLVSLLVETTQYTGIFGIIPCSYRVADVDDVLTNTLGALLGALAAPLLLRWMPRAGELEARREEARPVTVWRRWLGMLLDALLVTALGVVLQVVYRTVLYALGRPLPDGADWAQWLLGTLVPFVVVFVVPTFLGSGASWGQRTVWLAPRWAGRRGTTAQRVARAAAGGALWGALGLLSDLPVGVPAAVGVAASVAAPLAALFAVVSVVAVPFTRGRRGLSGAVSGAELVDAREVSVSPR</sequence>
<feature type="transmembrane region" description="Helical" evidence="2">
    <location>
        <begin position="132"/>
        <end position="155"/>
    </location>
</feature>